<accession>A0A6J6LLB9</accession>
<reference evidence="5" key="1">
    <citation type="submission" date="2020-05" db="EMBL/GenBank/DDBJ databases">
        <authorList>
            <person name="Chiriac C."/>
            <person name="Salcher M."/>
            <person name="Ghai R."/>
            <person name="Kavagutti S V."/>
        </authorList>
    </citation>
    <scope>NUCLEOTIDE SEQUENCE</scope>
</reference>
<dbReference type="PANTHER" id="PTHR24305">
    <property type="entry name" value="CYTOCHROME P450"/>
    <property type="match status" value="1"/>
</dbReference>
<name>A0A6J6LLB9_9ZZZZ</name>
<dbReference type="InterPro" id="IPR001128">
    <property type="entry name" value="Cyt_P450"/>
</dbReference>
<dbReference type="InterPro" id="IPR017972">
    <property type="entry name" value="Cyt_P450_CS"/>
</dbReference>
<dbReference type="GO" id="GO:0005506">
    <property type="term" value="F:iron ion binding"/>
    <property type="evidence" value="ECO:0007669"/>
    <property type="project" value="InterPro"/>
</dbReference>
<dbReference type="InterPro" id="IPR050121">
    <property type="entry name" value="Cytochrome_P450_monoxygenase"/>
</dbReference>
<dbReference type="Gene3D" id="1.10.630.10">
    <property type="entry name" value="Cytochrome P450"/>
    <property type="match status" value="1"/>
</dbReference>
<dbReference type="PRINTS" id="PR00465">
    <property type="entry name" value="EP450IV"/>
</dbReference>
<sequence length="98" mass="10727">MHRHPDIWTDPNDFDPDRFLGGKINRTAFIPFGYGPRLCVGRDFSYLEGVLMLAGLGGRFEVEFASGAQLPAGNPLVTIRPPAGMPLVVRERVSSVGE</sequence>
<proteinExistence type="inferred from homology"/>
<dbReference type="EMBL" id="CAEZWW010000003">
    <property type="protein sequence ID" value="CAB4661185.1"/>
    <property type="molecule type" value="Genomic_DNA"/>
</dbReference>
<dbReference type="GO" id="GO:0004497">
    <property type="term" value="F:monooxygenase activity"/>
    <property type="evidence" value="ECO:0007669"/>
    <property type="project" value="InterPro"/>
</dbReference>
<dbReference type="InterPro" id="IPR002403">
    <property type="entry name" value="Cyt_P450_E_grp-IV"/>
</dbReference>
<dbReference type="AlphaFoldDB" id="A0A6J6LLB9"/>
<gene>
    <name evidence="5" type="ORF">UFOPK2310_00064</name>
</gene>
<evidence type="ECO:0000256" key="2">
    <source>
        <dbReference type="ARBA" id="ARBA00010617"/>
    </source>
</evidence>
<dbReference type="GO" id="GO:0016705">
    <property type="term" value="F:oxidoreductase activity, acting on paired donors, with incorporation or reduction of molecular oxygen"/>
    <property type="evidence" value="ECO:0007669"/>
    <property type="project" value="InterPro"/>
</dbReference>
<evidence type="ECO:0000256" key="4">
    <source>
        <dbReference type="ARBA" id="ARBA00023004"/>
    </source>
</evidence>
<dbReference type="InterPro" id="IPR036396">
    <property type="entry name" value="Cyt_P450_sf"/>
</dbReference>
<keyword evidence="3" id="KW-0479">Metal-binding</keyword>
<dbReference type="SUPFAM" id="SSF48264">
    <property type="entry name" value="Cytochrome P450"/>
    <property type="match status" value="1"/>
</dbReference>
<evidence type="ECO:0000313" key="5">
    <source>
        <dbReference type="EMBL" id="CAB4661185.1"/>
    </source>
</evidence>
<dbReference type="Pfam" id="PF00067">
    <property type="entry name" value="p450"/>
    <property type="match status" value="1"/>
</dbReference>
<organism evidence="5">
    <name type="scientific">freshwater metagenome</name>
    <dbReference type="NCBI Taxonomy" id="449393"/>
    <lineage>
        <taxon>unclassified sequences</taxon>
        <taxon>metagenomes</taxon>
        <taxon>ecological metagenomes</taxon>
    </lineage>
</organism>
<dbReference type="PROSITE" id="PS00086">
    <property type="entry name" value="CYTOCHROME_P450"/>
    <property type="match status" value="1"/>
</dbReference>
<dbReference type="PANTHER" id="PTHR24305:SF166">
    <property type="entry name" value="CYTOCHROME P450 12A4, MITOCHONDRIAL-RELATED"/>
    <property type="match status" value="1"/>
</dbReference>
<evidence type="ECO:0000256" key="1">
    <source>
        <dbReference type="ARBA" id="ARBA00001971"/>
    </source>
</evidence>
<comment type="cofactor">
    <cofactor evidence="1">
        <name>heme</name>
        <dbReference type="ChEBI" id="CHEBI:30413"/>
    </cofactor>
</comment>
<dbReference type="GO" id="GO:0020037">
    <property type="term" value="F:heme binding"/>
    <property type="evidence" value="ECO:0007669"/>
    <property type="project" value="InterPro"/>
</dbReference>
<evidence type="ECO:0000256" key="3">
    <source>
        <dbReference type="ARBA" id="ARBA00022723"/>
    </source>
</evidence>
<comment type="similarity">
    <text evidence="2">Belongs to the cytochrome P450 family.</text>
</comment>
<keyword evidence="4" id="KW-0408">Iron</keyword>
<protein>
    <submittedName>
        <fullName evidence="5">Unannotated protein</fullName>
    </submittedName>
</protein>